<dbReference type="Pfam" id="PF09652">
    <property type="entry name" value="Cas_VVA1548"/>
    <property type="match status" value="1"/>
</dbReference>
<sequence>MTTWFVSRHPGALQWMRQHGPAFDQHVPHLDPAQVHPGDRVLGTLPVHLAAQVCARRAEYWHLVLDLPEAARGHELGAHELTALRARLQRFFIYPHHVPQP</sequence>
<accession>A0A2R3QBU8</accession>
<evidence type="ECO:0000313" key="2">
    <source>
        <dbReference type="Proteomes" id="UP000237925"/>
    </source>
</evidence>
<organism evidence="1 2">
    <name type="scientific">Melaminivora suipulveris</name>
    <dbReference type="NCBI Taxonomy" id="2109913"/>
    <lineage>
        <taxon>Bacteria</taxon>
        <taxon>Pseudomonadati</taxon>
        <taxon>Pseudomonadota</taxon>
        <taxon>Betaproteobacteria</taxon>
        <taxon>Burkholderiales</taxon>
        <taxon>Comamonadaceae</taxon>
        <taxon>Melaminivora</taxon>
    </lineage>
</organism>
<dbReference type="OrthoDB" id="8548152at2"/>
<dbReference type="RefSeq" id="WP_106683689.1">
    <property type="nucleotide sequence ID" value="NZ_CP027667.1"/>
</dbReference>
<dbReference type="InterPro" id="IPR013443">
    <property type="entry name" value="CRISPR-assoc_prot_Csx16"/>
</dbReference>
<keyword evidence="2" id="KW-1185">Reference proteome</keyword>
<dbReference type="NCBIfam" id="TIGR02620">
    <property type="entry name" value="cas_VVA1548"/>
    <property type="match status" value="1"/>
</dbReference>
<protein>
    <submittedName>
        <fullName evidence="1">CRISPR-associated protein Csx16</fullName>
    </submittedName>
</protein>
<gene>
    <name evidence="1" type="primary">csx16</name>
    <name evidence="1" type="ORF">C6568_08255</name>
</gene>
<dbReference type="AlphaFoldDB" id="A0A2R3QBU8"/>
<dbReference type="EMBL" id="CP027667">
    <property type="protein sequence ID" value="AVO49256.1"/>
    <property type="molecule type" value="Genomic_DNA"/>
</dbReference>
<evidence type="ECO:0000313" key="1">
    <source>
        <dbReference type="EMBL" id="AVO49256.1"/>
    </source>
</evidence>
<dbReference type="Proteomes" id="UP000237925">
    <property type="component" value="Chromosome"/>
</dbReference>
<reference evidence="1 2" key="1">
    <citation type="submission" date="2018-03" db="EMBL/GenBank/DDBJ databases">
        <title>Genome sequencing of Melaminivora sp.</title>
        <authorList>
            <person name="Kim S.-J."/>
            <person name="Heo J."/>
            <person name="Ahn J.-H."/>
            <person name="Kwon S.-W."/>
        </authorList>
    </citation>
    <scope>NUCLEOTIDE SEQUENCE [LARGE SCALE GENOMIC DNA]</scope>
    <source>
        <strain evidence="1 2">SC2-9</strain>
    </source>
</reference>
<proteinExistence type="predicted"/>
<name>A0A2R3QBU8_9BURK</name>
<dbReference type="KEGG" id="mela:C6568_08255"/>